<evidence type="ECO:0000256" key="2">
    <source>
        <dbReference type="ARBA" id="ARBA00023242"/>
    </source>
</evidence>
<keyword evidence="2" id="KW-0539">Nucleus</keyword>
<proteinExistence type="predicted"/>
<evidence type="ECO:0000256" key="4">
    <source>
        <dbReference type="SAM" id="MobiDB-lite"/>
    </source>
</evidence>
<dbReference type="AlphaFoldDB" id="A0AA38J0V1"/>
<keyword evidence="6" id="KW-1185">Reference proteome</keyword>
<gene>
    <name evidence="5" type="ORF">Zmor_002489</name>
</gene>
<evidence type="ECO:0000313" key="6">
    <source>
        <dbReference type="Proteomes" id="UP001168821"/>
    </source>
</evidence>
<dbReference type="GO" id="GO:0006397">
    <property type="term" value="P:mRNA processing"/>
    <property type="evidence" value="ECO:0007669"/>
    <property type="project" value="InterPro"/>
</dbReference>
<dbReference type="GO" id="GO:0000445">
    <property type="term" value="C:THO complex part of transcription export complex"/>
    <property type="evidence" value="ECO:0007669"/>
    <property type="project" value="InterPro"/>
</dbReference>
<dbReference type="Proteomes" id="UP001168821">
    <property type="component" value="Unassembled WGS sequence"/>
</dbReference>
<feature type="coiled-coil region" evidence="3">
    <location>
        <begin position="86"/>
        <end position="113"/>
    </location>
</feature>
<dbReference type="PANTHER" id="PTHR39082">
    <property type="entry name" value="PHOSPHOLIPASE C-BETA-2-RELATED"/>
    <property type="match status" value="1"/>
</dbReference>
<dbReference type="PANTHER" id="PTHR39082:SF1">
    <property type="entry name" value="SCAVENGER RECEPTOR CLASS A MEMBER 3"/>
    <property type="match status" value="1"/>
</dbReference>
<dbReference type="InterPro" id="IPR008501">
    <property type="entry name" value="THOC7/Mft1"/>
</dbReference>
<dbReference type="InterPro" id="IPR052376">
    <property type="entry name" value="Oxidative_Scav/Glycosyltrans"/>
</dbReference>
<sequence length="216" mass="25049">MKVKEKRSAMSDEDIIKRKLLIDGDGTGDDRRLNVISKTLRKWANSTEESPLENQATHDKLLAQLSLCEYSVKRSQLLTKTTAKQLENYKKIYEKFEEQINEVKESIKQNKDNLVQAKIWKQNHMMYDLLAQSIAEQPARKETNLRLSNLQAELKELHREKELLEQKLDMRRKQFHVLVSSASKLQAMLEEADNDYNNSSLLEDVADSTGPEPMSE</sequence>
<evidence type="ECO:0000256" key="1">
    <source>
        <dbReference type="ARBA" id="ARBA00004123"/>
    </source>
</evidence>
<dbReference type="EMBL" id="JALNTZ010000001">
    <property type="protein sequence ID" value="KAJ3667082.1"/>
    <property type="molecule type" value="Genomic_DNA"/>
</dbReference>
<comment type="subcellular location">
    <subcellularLocation>
        <location evidence="1">Nucleus</location>
    </subcellularLocation>
</comment>
<keyword evidence="3" id="KW-0175">Coiled coil</keyword>
<comment type="caution">
    <text evidence="5">The sequence shown here is derived from an EMBL/GenBank/DDBJ whole genome shotgun (WGS) entry which is preliminary data.</text>
</comment>
<accession>A0AA38J0V1</accession>
<protein>
    <submittedName>
        <fullName evidence="5">Uncharacterized protein</fullName>
    </submittedName>
</protein>
<name>A0AA38J0V1_9CUCU</name>
<reference evidence="5" key="1">
    <citation type="journal article" date="2023" name="G3 (Bethesda)">
        <title>Whole genome assemblies of Zophobas morio and Tenebrio molitor.</title>
        <authorList>
            <person name="Kaur S."/>
            <person name="Stinson S.A."/>
            <person name="diCenzo G.C."/>
        </authorList>
    </citation>
    <scope>NUCLEOTIDE SEQUENCE</scope>
    <source>
        <strain evidence="5">QUZm001</strain>
    </source>
</reference>
<evidence type="ECO:0000313" key="5">
    <source>
        <dbReference type="EMBL" id="KAJ3667082.1"/>
    </source>
</evidence>
<feature type="coiled-coil region" evidence="3">
    <location>
        <begin position="140"/>
        <end position="174"/>
    </location>
</feature>
<dbReference type="Pfam" id="PF05615">
    <property type="entry name" value="THOC7"/>
    <property type="match status" value="1"/>
</dbReference>
<organism evidence="5 6">
    <name type="scientific">Zophobas morio</name>
    <dbReference type="NCBI Taxonomy" id="2755281"/>
    <lineage>
        <taxon>Eukaryota</taxon>
        <taxon>Metazoa</taxon>
        <taxon>Ecdysozoa</taxon>
        <taxon>Arthropoda</taxon>
        <taxon>Hexapoda</taxon>
        <taxon>Insecta</taxon>
        <taxon>Pterygota</taxon>
        <taxon>Neoptera</taxon>
        <taxon>Endopterygota</taxon>
        <taxon>Coleoptera</taxon>
        <taxon>Polyphaga</taxon>
        <taxon>Cucujiformia</taxon>
        <taxon>Tenebrionidae</taxon>
        <taxon>Zophobas</taxon>
    </lineage>
</organism>
<evidence type="ECO:0000256" key="3">
    <source>
        <dbReference type="SAM" id="Coils"/>
    </source>
</evidence>
<feature type="region of interest" description="Disordered" evidence="4">
    <location>
        <begin position="196"/>
        <end position="216"/>
    </location>
</feature>